<dbReference type="OrthoDB" id="9218395at2759"/>
<keyword evidence="12" id="KW-1185">Reference proteome</keyword>
<evidence type="ECO:0000256" key="3">
    <source>
        <dbReference type="ARBA" id="ARBA00022679"/>
    </source>
</evidence>
<evidence type="ECO:0000259" key="11">
    <source>
        <dbReference type="PROSITE" id="PS50089"/>
    </source>
</evidence>
<dbReference type="GeneID" id="108494072"/>
<proteinExistence type="predicted"/>
<evidence type="ECO:0000256" key="10">
    <source>
        <dbReference type="SAM" id="MobiDB-lite"/>
    </source>
</evidence>
<feature type="compositionally biased region" description="Low complexity" evidence="10">
    <location>
        <begin position="95"/>
        <end position="105"/>
    </location>
</feature>
<evidence type="ECO:0000256" key="7">
    <source>
        <dbReference type="ARBA" id="ARBA00023015"/>
    </source>
</evidence>
<dbReference type="RefSeq" id="XP_017663678.1">
    <property type="nucleotide sequence ID" value="XM_017808189.1"/>
</dbReference>
<dbReference type="GO" id="GO:0061630">
    <property type="term" value="F:ubiquitin protein ligase activity"/>
    <property type="evidence" value="ECO:0007669"/>
    <property type="project" value="UniProtKB-EC"/>
</dbReference>
<evidence type="ECO:0000256" key="8">
    <source>
        <dbReference type="ARBA" id="ARBA00023163"/>
    </source>
</evidence>
<evidence type="ECO:0000256" key="1">
    <source>
        <dbReference type="ARBA" id="ARBA00000900"/>
    </source>
</evidence>
<evidence type="ECO:0000256" key="9">
    <source>
        <dbReference type="PROSITE-ProRule" id="PRU00175"/>
    </source>
</evidence>
<reference evidence="13" key="1">
    <citation type="submission" date="2025-08" db="UniProtKB">
        <authorList>
            <consortium name="RefSeq"/>
        </authorList>
    </citation>
    <scope>IDENTIFICATION</scope>
</reference>
<dbReference type="PANTHER" id="PTHR46077:SF1">
    <property type="entry name" value="TOP1 BINDING ARGININE_SERINE RICH PROTEIN, E3 UBIQUITIN LIGASE"/>
    <property type="match status" value="1"/>
</dbReference>
<keyword evidence="5 9" id="KW-0863">Zinc-finger</keyword>
<dbReference type="Pfam" id="PF13639">
    <property type="entry name" value="zf-RING_2"/>
    <property type="match status" value="1"/>
</dbReference>
<dbReference type="GO" id="GO:0008270">
    <property type="term" value="F:zinc ion binding"/>
    <property type="evidence" value="ECO:0007669"/>
    <property type="project" value="UniProtKB-KW"/>
</dbReference>
<protein>
    <recommendedName>
        <fullName evidence="2">RING-type E3 ubiquitin transferase</fullName>
        <ecNumber evidence="2">2.3.2.27</ecNumber>
    </recommendedName>
</protein>
<keyword evidence="3" id="KW-0808">Transferase</keyword>
<dbReference type="PROSITE" id="PS00518">
    <property type="entry name" value="ZF_RING_1"/>
    <property type="match status" value="1"/>
</dbReference>
<evidence type="ECO:0000256" key="4">
    <source>
        <dbReference type="ARBA" id="ARBA00022723"/>
    </source>
</evidence>
<dbReference type="PROSITE" id="PS50089">
    <property type="entry name" value="ZF_RING_2"/>
    <property type="match status" value="1"/>
</dbReference>
<feature type="region of interest" description="Disordered" evidence="10">
    <location>
        <begin position="1"/>
        <end position="22"/>
    </location>
</feature>
<dbReference type="InterPro" id="IPR001841">
    <property type="entry name" value="Znf_RING"/>
</dbReference>
<name>A0A6J0GNU0_9PASS</name>
<dbReference type="PANTHER" id="PTHR46077">
    <property type="entry name" value="E3 UBIQUITIN-PROTEIN LIGASE TOPORS"/>
    <property type="match status" value="1"/>
</dbReference>
<evidence type="ECO:0000256" key="2">
    <source>
        <dbReference type="ARBA" id="ARBA00012483"/>
    </source>
</evidence>
<evidence type="ECO:0000313" key="13">
    <source>
        <dbReference type="RefSeq" id="XP_017663678.1"/>
    </source>
</evidence>
<keyword evidence="8" id="KW-0804">Transcription</keyword>
<evidence type="ECO:0000256" key="5">
    <source>
        <dbReference type="ARBA" id="ARBA00022771"/>
    </source>
</evidence>
<dbReference type="InterPro" id="IPR013083">
    <property type="entry name" value="Znf_RING/FYVE/PHD"/>
</dbReference>
<dbReference type="Proteomes" id="UP000504624">
    <property type="component" value="Unplaced"/>
</dbReference>
<dbReference type="Gene3D" id="3.30.40.10">
    <property type="entry name" value="Zinc/RING finger domain, C3HC4 (zinc finger)"/>
    <property type="match status" value="1"/>
</dbReference>
<evidence type="ECO:0000313" key="12">
    <source>
        <dbReference type="Proteomes" id="UP000504624"/>
    </source>
</evidence>
<comment type="catalytic activity">
    <reaction evidence="1">
        <text>S-ubiquitinyl-[E2 ubiquitin-conjugating enzyme]-L-cysteine + [acceptor protein]-L-lysine = [E2 ubiquitin-conjugating enzyme]-L-cysteine + N(6)-ubiquitinyl-[acceptor protein]-L-lysine.</text>
        <dbReference type="EC" id="2.3.2.27"/>
    </reaction>
</comment>
<dbReference type="GO" id="GO:0000209">
    <property type="term" value="P:protein polyubiquitination"/>
    <property type="evidence" value="ECO:0007669"/>
    <property type="project" value="TreeGrafter"/>
</dbReference>
<keyword evidence="7" id="KW-0805">Transcription regulation</keyword>
<dbReference type="InterPro" id="IPR017907">
    <property type="entry name" value="Znf_RING_CS"/>
</dbReference>
<dbReference type="AlphaFoldDB" id="A0A6J0GNU0"/>
<keyword evidence="4" id="KW-0479">Metal-binding</keyword>
<feature type="region of interest" description="Disordered" evidence="10">
    <location>
        <begin position="95"/>
        <end position="138"/>
    </location>
</feature>
<dbReference type="EC" id="2.3.2.27" evidence="2"/>
<organism evidence="12 13">
    <name type="scientific">Lepidothrix coronata</name>
    <name type="common">blue-crowned manakin</name>
    <dbReference type="NCBI Taxonomy" id="321398"/>
    <lineage>
        <taxon>Eukaryota</taxon>
        <taxon>Metazoa</taxon>
        <taxon>Chordata</taxon>
        <taxon>Craniata</taxon>
        <taxon>Vertebrata</taxon>
        <taxon>Euteleostomi</taxon>
        <taxon>Archelosauria</taxon>
        <taxon>Archosauria</taxon>
        <taxon>Dinosauria</taxon>
        <taxon>Saurischia</taxon>
        <taxon>Theropoda</taxon>
        <taxon>Coelurosauria</taxon>
        <taxon>Aves</taxon>
        <taxon>Neognathae</taxon>
        <taxon>Neoaves</taxon>
        <taxon>Telluraves</taxon>
        <taxon>Australaves</taxon>
        <taxon>Passeriformes</taxon>
        <taxon>Pipridae</taxon>
        <taxon>Lepidothrix</taxon>
    </lineage>
</organism>
<evidence type="ECO:0000256" key="6">
    <source>
        <dbReference type="ARBA" id="ARBA00022833"/>
    </source>
</evidence>
<feature type="compositionally biased region" description="Polar residues" evidence="10">
    <location>
        <begin position="11"/>
        <end position="22"/>
    </location>
</feature>
<dbReference type="SUPFAM" id="SSF57850">
    <property type="entry name" value="RING/U-box"/>
    <property type="match status" value="1"/>
</dbReference>
<keyword evidence="6" id="KW-0862">Zinc</keyword>
<dbReference type="GO" id="GO:0006513">
    <property type="term" value="P:protein monoubiquitination"/>
    <property type="evidence" value="ECO:0007669"/>
    <property type="project" value="TreeGrafter"/>
</dbReference>
<dbReference type="SMART" id="SM00184">
    <property type="entry name" value="RING"/>
    <property type="match status" value="1"/>
</dbReference>
<accession>A0A6J0GNU0</accession>
<gene>
    <name evidence="13" type="primary">LOC108494072</name>
</gene>
<sequence length="138" mass="15474">MAPGAEEALQESGSTTTAGTSQRQWEAVAEGLCPICLDNMDDTAHIIPCLHTFCFGCIQQWAAMHAVCPLCRQHFSRILHMVRADDDYQECVVASSSRQQSPAARQRVRSRSPQWRYHLRPRPNNNPTAGRRGPAERD</sequence>
<feature type="domain" description="RING-type" evidence="11">
    <location>
        <begin position="33"/>
        <end position="72"/>
    </location>
</feature>